<dbReference type="Pfam" id="PF02781">
    <property type="entry name" value="G6PD_C"/>
    <property type="match status" value="1"/>
</dbReference>
<name>A0A934W829_9BURK</name>
<dbReference type="InterPro" id="IPR036291">
    <property type="entry name" value="NAD(P)-bd_dom_sf"/>
</dbReference>
<evidence type="ECO:0000256" key="5">
    <source>
        <dbReference type="ARBA" id="ARBA00023002"/>
    </source>
</evidence>
<dbReference type="RefSeq" id="WP_200592107.1">
    <property type="nucleotide sequence ID" value="NZ_JAEPBG010000004.1"/>
</dbReference>
<evidence type="ECO:0000256" key="6">
    <source>
        <dbReference type="ARBA" id="ARBA00023277"/>
    </source>
</evidence>
<keyword evidence="4 7" id="KW-0521">NADP</keyword>
<dbReference type="EC" id="1.1.1.49" evidence="7"/>
<accession>A0A934W829</accession>
<comment type="pathway">
    <text evidence="1 7">Carbohydrate degradation; pentose phosphate pathway; D-ribulose 5-phosphate from D-glucose 6-phosphate (oxidative stage): step 1/3.</text>
</comment>
<dbReference type="SUPFAM" id="SSF55347">
    <property type="entry name" value="Glyceraldehyde-3-phosphate dehydrogenase-like, C-terminal domain"/>
    <property type="match status" value="1"/>
</dbReference>
<protein>
    <recommendedName>
        <fullName evidence="7">Glucose-6-phosphate 1-dehydrogenase</fullName>
        <shortName evidence="7">G6PD</shortName>
        <ecNumber evidence="7">1.1.1.49</ecNumber>
    </recommendedName>
</protein>
<dbReference type="InterPro" id="IPR022674">
    <property type="entry name" value="G6P_DH_NAD-bd"/>
</dbReference>
<dbReference type="GO" id="GO:0005829">
    <property type="term" value="C:cytosol"/>
    <property type="evidence" value="ECO:0007669"/>
    <property type="project" value="TreeGrafter"/>
</dbReference>
<evidence type="ECO:0000259" key="8">
    <source>
        <dbReference type="Pfam" id="PF00479"/>
    </source>
</evidence>
<dbReference type="InterPro" id="IPR019796">
    <property type="entry name" value="G6P_DH_AS"/>
</dbReference>
<feature type="binding site" evidence="7">
    <location>
        <position position="151"/>
    </location>
    <ligand>
        <name>NADP(+)</name>
        <dbReference type="ChEBI" id="CHEBI:58349"/>
    </ligand>
</feature>
<feature type="binding site" evidence="7">
    <location>
        <position position="54"/>
    </location>
    <ligand>
        <name>NADP(+)</name>
        <dbReference type="ChEBI" id="CHEBI:58349"/>
    </ligand>
</feature>
<dbReference type="Proteomes" id="UP000622890">
    <property type="component" value="Unassembled WGS sequence"/>
</dbReference>
<keyword evidence="11" id="KW-1185">Reference proteome</keyword>
<dbReference type="PANTHER" id="PTHR23429">
    <property type="entry name" value="GLUCOSE-6-PHOSPHATE 1-DEHYDROGENASE G6PD"/>
    <property type="match status" value="1"/>
</dbReference>
<dbReference type="GO" id="GO:0004345">
    <property type="term" value="F:glucose-6-phosphate dehydrogenase activity"/>
    <property type="evidence" value="ECO:0007669"/>
    <property type="project" value="UniProtKB-UniRule"/>
</dbReference>
<dbReference type="Gene3D" id="3.40.50.720">
    <property type="entry name" value="NAD(P)-binding Rossmann-like Domain"/>
    <property type="match status" value="1"/>
</dbReference>
<feature type="binding site" evidence="7">
    <location>
        <position position="181"/>
    </location>
    <ligand>
        <name>substrate</name>
    </ligand>
</feature>
<dbReference type="SUPFAM" id="SSF51735">
    <property type="entry name" value="NAD(P)-binding Rossmann-fold domains"/>
    <property type="match status" value="1"/>
</dbReference>
<sequence length="489" mass="54683">MQTKANLPETALPLDMIIFGGAGDLAVRKLLPALYMAHAHGNLPRSTRIIGVGRHEFSREAYVDFVAQQSRLFIPPQHMEPEAWSRFLDLLDYVAMDATDAAGYQHLAARSRAGVERVFYLATSPALFMGICDRLAACGMVDEASRVVLEKPLGHDLESAREINLAVGRHFSESQIYRIDHYLGKETVQNLMVLRFGNGILEPLWRAPSIESVQITVAETVGVGSRAGFYDGTGALRDMVQNHLLQLLCIIAMEPPVSLDPDAVRDEKLKVLRSLRRMSLGDIARDTVRGQYTVGAVNGEAVKGYLDEPGIPADSATETFVALRTHVDTWRWANVPFFLRTGKRMQKQLSQIVIDFANPPFSIFPDAPRTRANRLVIQLQPEESIQLQIMAKQPGSGMSMLPVDLKLDLQSAFAQRRAEAYERLLIDVVRGRLTHFMRRDELEAAWSWADPILEGWRELEEKPLRYTAGSWGPDASSGLLARQGMAWHE</sequence>
<comment type="caution">
    <text evidence="10">The sequence shown here is derived from an EMBL/GenBank/DDBJ whole genome shotgun (WGS) entry which is preliminary data.</text>
</comment>
<keyword evidence="3 7" id="KW-0313">Glucose metabolism</keyword>
<dbReference type="Gene3D" id="3.30.360.10">
    <property type="entry name" value="Dihydrodipicolinate Reductase, domain 2"/>
    <property type="match status" value="1"/>
</dbReference>
<dbReference type="AlphaFoldDB" id="A0A934W829"/>
<dbReference type="PROSITE" id="PS00069">
    <property type="entry name" value="G6P_DEHYDROGENASE"/>
    <property type="match status" value="1"/>
</dbReference>
<dbReference type="GO" id="GO:0009051">
    <property type="term" value="P:pentose-phosphate shunt, oxidative branch"/>
    <property type="evidence" value="ECO:0007669"/>
    <property type="project" value="TreeGrafter"/>
</dbReference>
<comment type="similarity">
    <text evidence="2 7">Belongs to the glucose-6-phosphate dehydrogenase family.</text>
</comment>
<gene>
    <name evidence="7 10" type="primary">zwf</name>
    <name evidence="10" type="ORF">JJB74_12010</name>
</gene>
<reference evidence="10" key="1">
    <citation type="submission" date="2021-01" db="EMBL/GenBank/DDBJ databases">
        <title>Genome sequence of strain Noviherbaspirillum sp. DKR-6.</title>
        <authorList>
            <person name="Chaudhary D.K."/>
        </authorList>
    </citation>
    <scope>NUCLEOTIDE SEQUENCE</scope>
    <source>
        <strain evidence="10">DKR-6</strain>
    </source>
</reference>
<dbReference type="InterPro" id="IPR001282">
    <property type="entry name" value="G6P_DH"/>
</dbReference>
<feature type="domain" description="Glucose-6-phosphate dehydrogenase NAD-binding" evidence="8">
    <location>
        <begin position="17"/>
        <end position="190"/>
    </location>
</feature>
<evidence type="ECO:0000256" key="1">
    <source>
        <dbReference type="ARBA" id="ARBA00004937"/>
    </source>
</evidence>
<keyword evidence="5 7" id="KW-0560">Oxidoreductase</keyword>
<dbReference type="NCBIfam" id="TIGR00871">
    <property type="entry name" value="zwf"/>
    <property type="match status" value="1"/>
</dbReference>
<feature type="binding site" evidence="7">
    <location>
        <position position="219"/>
    </location>
    <ligand>
        <name>substrate</name>
    </ligand>
</feature>
<evidence type="ECO:0000313" key="11">
    <source>
        <dbReference type="Proteomes" id="UP000622890"/>
    </source>
</evidence>
<evidence type="ECO:0000256" key="7">
    <source>
        <dbReference type="HAMAP-Rule" id="MF_00966"/>
    </source>
</evidence>
<feature type="domain" description="Glucose-6-phosphate dehydrogenase C-terminal" evidence="9">
    <location>
        <begin position="192"/>
        <end position="488"/>
    </location>
</feature>
<dbReference type="EMBL" id="JAEPBG010000004">
    <property type="protein sequence ID" value="MBK4735339.1"/>
    <property type="molecule type" value="Genomic_DNA"/>
</dbReference>
<feature type="active site" description="Proton acceptor" evidence="7">
    <location>
        <position position="243"/>
    </location>
</feature>
<dbReference type="GO" id="GO:0050661">
    <property type="term" value="F:NADP binding"/>
    <property type="evidence" value="ECO:0007669"/>
    <property type="project" value="UniProtKB-UniRule"/>
</dbReference>
<comment type="catalytic activity">
    <reaction evidence="7">
        <text>D-glucose 6-phosphate + NADP(+) = 6-phospho-D-glucono-1,5-lactone + NADPH + H(+)</text>
        <dbReference type="Rhea" id="RHEA:15841"/>
        <dbReference type="ChEBI" id="CHEBI:15378"/>
        <dbReference type="ChEBI" id="CHEBI:57783"/>
        <dbReference type="ChEBI" id="CHEBI:57955"/>
        <dbReference type="ChEBI" id="CHEBI:58349"/>
        <dbReference type="ChEBI" id="CHEBI:61548"/>
        <dbReference type="EC" id="1.1.1.49"/>
    </reaction>
</comment>
<dbReference type="HAMAP" id="MF_00966">
    <property type="entry name" value="G6PD"/>
    <property type="match status" value="1"/>
</dbReference>
<evidence type="ECO:0000256" key="2">
    <source>
        <dbReference type="ARBA" id="ARBA00009975"/>
    </source>
</evidence>
<feature type="binding site" evidence="7">
    <location>
        <position position="185"/>
    </location>
    <ligand>
        <name>substrate</name>
    </ligand>
</feature>
<evidence type="ECO:0000256" key="4">
    <source>
        <dbReference type="ARBA" id="ARBA00022857"/>
    </source>
</evidence>
<dbReference type="GO" id="GO:0006006">
    <property type="term" value="P:glucose metabolic process"/>
    <property type="evidence" value="ECO:0007669"/>
    <property type="project" value="UniProtKB-KW"/>
</dbReference>
<dbReference type="PANTHER" id="PTHR23429:SF0">
    <property type="entry name" value="GLUCOSE-6-PHOSPHATE 1-DEHYDROGENASE"/>
    <property type="match status" value="1"/>
</dbReference>
<keyword evidence="6 7" id="KW-0119">Carbohydrate metabolism</keyword>
<dbReference type="PRINTS" id="PR00079">
    <property type="entry name" value="G6PDHDRGNASE"/>
</dbReference>
<feature type="binding site" evidence="7">
    <location>
        <position position="343"/>
    </location>
    <ligand>
        <name>substrate</name>
    </ligand>
</feature>
<comment type="function">
    <text evidence="7">Catalyzes the oxidation of glucose 6-phosphate to 6-phosphogluconolactone.</text>
</comment>
<dbReference type="PIRSF" id="PIRSF000110">
    <property type="entry name" value="G6PD"/>
    <property type="match status" value="1"/>
</dbReference>
<proteinExistence type="inferred from homology"/>
<organism evidence="10 11">
    <name type="scientific">Noviherbaspirillum pedocola</name>
    <dbReference type="NCBI Taxonomy" id="2801341"/>
    <lineage>
        <taxon>Bacteria</taxon>
        <taxon>Pseudomonadati</taxon>
        <taxon>Pseudomonadota</taxon>
        <taxon>Betaproteobacteria</taxon>
        <taxon>Burkholderiales</taxon>
        <taxon>Oxalobacteraceae</taxon>
        <taxon>Noviherbaspirillum</taxon>
    </lineage>
</organism>
<dbReference type="InterPro" id="IPR022675">
    <property type="entry name" value="G6P_DH_C"/>
</dbReference>
<comment type="caution">
    <text evidence="7">Lacks conserved residue(s) required for the propagation of feature annotation.</text>
</comment>
<evidence type="ECO:0000256" key="3">
    <source>
        <dbReference type="ARBA" id="ARBA00022526"/>
    </source>
</evidence>
<dbReference type="Pfam" id="PF00479">
    <property type="entry name" value="G6PD_N"/>
    <property type="match status" value="1"/>
</dbReference>
<evidence type="ECO:0000313" key="10">
    <source>
        <dbReference type="EMBL" id="MBK4735339.1"/>
    </source>
</evidence>
<evidence type="ECO:0000259" key="9">
    <source>
        <dbReference type="Pfam" id="PF02781"/>
    </source>
</evidence>
<feature type="binding site" evidence="7">
    <location>
        <position position="238"/>
    </location>
    <ligand>
        <name>substrate</name>
    </ligand>
</feature>